<dbReference type="GO" id="GO:0008168">
    <property type="term" value="F:methyltransferase activity"/>
    <property type="evidence" value="ECO:0007669"/>
    <property type="project" value="UniProtKB-KW"/>
</dbReference>
<dbReference type="SUPFAM" id="SSF53335">
    <property type="entry name" value="S-adenosyl-L-methionine-dependent methyltransferases"/>
    <property type="match status" value="1"/>
</dbReference>
<keyword evidence="4" id="KW-1185">Reference proteome</keyword>
<dbReference type="CDD" id="cd02440">
    <property type="entry name" value="AdoMet_MTases"/>
    <property type="match status" value="1"/>
</dbReference>
<sequence>MGIGRLLHARHGGQGREHGGHDRHKGHHGHAGGVIDHPRAYEIFSVLGYAGRRREVFARLATIAGLRAGHRVLDVGCGTGYLSRLISPAAGHDGGVTGVDPSPKMIEYARERAPANCEYIVGEGQALDLPDSAFDLVISTLAVHHIPEDGRAAAVREMFRVLRPGGRLLIAEYRPPSSRLGRLIAGALTGPAMRHDLRHDLIGWVTDAGFRIDATGDLRPSLTYVRAIKPAPAG</sequence>
<dbReference type="InterPro" id="IPR029063">
    <property type="entry name" value="SAM-dependent_MTases_sf"/>
</dbReference>
<feature type="domain" description="Methyltransferase" evidence="2">
    <location>
        <begin position="72"/>
        <end position="166"/>
    </location>
</feature>
<dbReference type="InterPro" id="IPR041698">
    <property type="entry name" value="Methyltransf_25"/>
</dbReference>
<protein>
    <submittedName>
        <fullName evidence="3">SAM-dependent methyltransferase</fullName>
    </submittedName>
</protein>
<accession>A0A840P370</accession>
<keyword evidence="3" id="KW-0808">Transferase</keyword>
<dbReference type="InterPro" id="IPR050508">
    <property type="entry name" value="Methyltransf_Superfamily"/>
</dbReference>
<name>A0A840P370_9ACTN</name>
<dbReference type="Proteomes" id="UP000578449">
    <property type="component" value="Unassembled WGS sequence"/>
</dbReference>
<dbReference type="AlphaFoldDB" id="A0A840P370"/>
<evidence type="ECO:0000256" key="1">
    <source>
        <dbReference type="SAM" id="MobiDB-lite"/>
    </source>
</evidence>
<organism evidence="3 4">
    <name type="scientific">Thermocatellispora tengchongensis</name>
    <dbReference type="NCBI Taxonomy" id="1073253"/>
    <lineage>
        <taxon>Bacteria</taxon>
        <taxon>Bacillati</taxon>
        <taxon>Actinomycetota</taxon>
        <taxon>Actinomycetes</taxon>
        <taxon>Streptosporangiales</taxon>
        <taxon>Streptosporangiaceae</taxon>
        <taxon>Thermocatellispora</taxon>
    </lineage>
</organism>
<feature type="compositionally biased region" description="Basic residues" evidence="1">
    <location>
        <begin position="21"/>
        <end position="30"/>
    </location>
</feature>
<evidence type="ECO:0000313" key="3">
    <source>
        <dbReference type="EMBL" id="MBB5135734.1"/>
    </source>
</evidence>
<dbReference type="Pfam" id="PF13649">
    <property type="entry name" value="Methyltransf_25"/>
    <property type="match status" value="1"/>
</dbReference>
<gene>
    <name evidence="3" type="ORF">HNP84_005478</name>
</gene>
<dbReference type="PANTHER" id="PTHR42912">
    <property type="entry name" value="METHYLTRANSFERASE"/>
    <property type="match status" value="1"/>
</dbReference>
<dbReference type="EMBL" id="JACHGN010000012">
    <property type="protein sequence ID" value="MBB5135734.1"/>
    <property type="molecule type" value="Genomic_DNA"/>
</dbReference>
<reference evidence="3 4" key="1">
    <citation type="submission" date="2020-08" db="EMBL/GenBank/DDBJ databases">
        <title>Genomic Encyclopedia of Type Strains, Phase IV (KMG-IV): sequencing the most valuable type-strain genomes for metagenomic binning, comparative biology and taxonomic classification.</title>
        <authorList>
            <person name="Goeker M."/>
        </authorList>
    </citation>
    <scope>NUCLEOTIDE SEQUENCE [LARGE SCALE GENOMIC DNA]</scope>
    <source>
        <strain evidence="3 4">DSM 45615</strain>
    </source>
</reference>
<dbReference type="RefSeq" id="WP_185052675.1">
    <property type="nucleotide sequence ID" value="NZ_BAABIX010000014.1"/>
</dbReference>
<comment type="caution">
    <text evidence="3">The sequence shown here is derived from an EMBL/GenBank/DDBJ whole genome shotgun (WGS) entry which is preliminary data.</text>
</comment>
<dbReference type="PANTHER" id="PTHR42912:SF93">
    <property type="entry name" value="N6-ADENOSINE-METHYLTRANSFERASE TMT1A"/>
    <property type="match status" value="1"/>
</dbReference>
<keyword evidence="3" id="KW-0489">Methyltransferase</keyword>
<evidence type="ECO:0000313" key="4">
    <source>
        <dbReference type="Proteomes" id="UP000578449"/>
    </source>
</evidence>
<dbReference type="GO" id="GO:0032259">
    <property type="term" value="P:methylation"/>
    <property type="evidence" value="ECO:0007669"/>
    <property type="project" value="UniProtKB-KW"/>
</dbReference>
<proteinExistence type="predicted"/>
<evidence type="ECO:0000259" key="2">
    <source>
        <dbReference type="Pfam" id="PF13649"/>
    </source>
</evidence>
<dbReference type="Gene3D" id="3.40.50.150">
    <property type="entry name" value="Vaccinia Virus protein VP39"/>
    <property type="match status" value="1"/>
</dbReference>
<feature type="region of interest" description="Disordered" evidence="1">
    <location>
        <begin position="1"/>
        <end position="34"/>
    </location>
</feature>